<evidence type="ECO:0000313" key="2">
    <source>
        <dbReference type="Proteomes" id="UP000054549"/>
    </source>
</evidence>
<dbReference type="Proteomes" id="UP000054549">
    <property type="component" value="Unassembled WGS sequence"/>
</dbReference>
<gene>
    <name evidence="1" type="ORF">M378DRAFT_19336</name>
</gene>
<proteinExistence type="predicted"/>
<name>A0A0C2VYP7_AMAMK</name>
<dbReference type="HOGENOM" id="CLU_2811857_0_0_1"/>
<evidence type="ECO:0000313" key="1">
    <source>
        <dbReference type="EMBL" id="KIL53972.1"/>
    </source>
</evidence>
<dbReference type="AlphaFoldDB" id="A0A0C2VYP7"/>
<protein>
    <submittedName>
        <fullName evidence="1">Uncharacterized protein</fullName>
    </submittedName>
</protein>
<keyword evidence="2" id="KW-1185">Reference proteome</keyword>
<sequence length="67" mass="7217">MEEYLLYSLVTASGRRTTLRQSEMLGKPEPPSSAIAPFDAHSSFSGGSLAKSRGDIPVLACERDDES</sequence>
<reference evidence="1 2" key="1">
    <citation type="submission" date="2014-04" db="EMBL/GenBank/DDBJ databases">
        <title>Evolutionary Origins and Diversification of the Mycorrhizal Mutualists.</title>
        <authorList>
            <consortium name="DOE Joint Genome Institute"/>
            <consortium name="Mycorrhizal Genomics Consortium"/>
            <person name="Kohler A."/>
            <person name="Kuo A."/>
            <person name="Nagy L.G."/>
            <person name="Floudas D."/>
            <person name="Copeland A."/>
            <person name="Barry K.W."/>
            <person name="Cichocki N."/>
            <person name="Veneault-Fourrey C."/>
            <person name="LaButti K."/>
            <person name="Lindquist E.A."/>
            <person name="Lipzen A."/>
            <person name="Lundell T."/>
            <person name="Morin E."/>
            <person name="Murat C."/>
            <person name="Riley R."/>
            <person name="Ohm R."/>
            <person name="Sun H."/>
            <person name="Tunlid A."/>
            <person name="Henrissat B."/>
            <person name="Grigoriev I.V."/>
            <person name="Hibbett D.S."/>
            <person name="Martin F."/>
        </authorList>
    </citation>
    <scope>NUCLEOTIDE SEQUENCE [LARGE SCALE GENOMIC DNA]</scope>
    <source>
        <strain evidence="1 2">Koide BX008</strain>
    </source>
</reference>
<accession>A0A0C2VYP7</accession>
<organism evidence="1 2">
    <name type="scientific">Amanita muscaria (strain Koide BX008)</name>
    <dbReference type="NCBI Taxonomy" id="946122"/>
    <lineage>
        <taxon>Eukaryota</taxon>
        <taxon>Fungi</taxon>
        <taxon>Dikarya</taxon>
        <taxon>Basidiomycota</taxon>
        <taxon>Agaricomycotina</taxon>
        <taxon>Agaricomycetes</taxon>
        <taxon>Agaricomycetidae</taxon>
        <taxon>Agaricales</taxon>
        <taxon>Pluteineae</taxon>
        <taxon>Amanitaceae</taxon>
        <taxon>Amanita</taxon>
    </lineage>
</organism>
<dbReference type="EMBL" id="KN819068">
    <property type="protein sequence ID" value="KIL53972.1"/>
    <property type="molecule type" value="Genomic_DNA"/>
</dbReference>
<dbReference type="InParanoid" id="A0A0C2VYP7"/>